<organism evidence="1 2">
    <name type="scientific">Hyalella azteca</name>
    <name type="common">Amphipod</name>
    <dbReference type="NCBI Taxonomy" id="294128"/>
    <lineage>
        <taxon>Eukaryota</taxon>
        <taxon>Metazoa</taxon>
        <taxon>Ecdysozoa</taxon>
        <taxon>Arthropoda</taxon>
        <taxon>Crustacea</taxon>
        <taxon>Multicrustacea</taxon>
        <taxon>Malacostraca</taxon>
        <taxon>Eumalacostraca</taxon>
        <taxon>Peracarida</taxon>
        <taxon>Amphipoda</taxon>
        <taxon>Senticaudata</taxon>
        <taxon>Talitrida</taxon>
        <taxon>Talitroidea</taxon>
        <taxon>Hyalellidae</taxon>
        <taxon>Hyalella</taxon>
    </lineage>
</organism>
<dbReference type="Gene3D" id="3.30.559.30">
    <property type="entry name" value="Nonribosomal peptide synthetase, condensation domain"/>
    <property type="match status" value="1"/>
</dbReference>
<dbReference type="InterPro" id="IPR052058">
    <property type="entry name" value="Alcohol_O-acetyltransferase"/>
</dbReference>
<dbReference type="SUPFAM" id="SSF52777">
    <property type="entry name" value="CoA-dependent acyltransferases"/>
    <property type="match status" value="1"/>
</dbReference>
<dbReference type="OrthoDB" id="6334051at2759"/>
<evidence type="ECO:0000313" key="2">
    <source>
        <dbReference type="RefSeq" id="XP_047737534.1"/>
    </source>
</evidence>
<proteinExistence type="predicted"/>
<dbReference type="Proteomes" id="UP000694843">
    <property type="component" value="Unplaced"/>
</dbReference>
<accession>A0A979FMX1</accession>
<dbReference type="AlphaFoldDB" id="A0A979FMX1"/>
<keyword evidence="1" id="KW-1185">Reference proteome</keyword>
<reference evidence="2" key="1">
    <citation type="submission" date="2025-08" db="UniProtKB">
        <authorList>
            <consortium name="RefSeq"/>
        </authorList>
    </citation>
    <scope>IDENTIFICATION</scope>
    <source>
        <tissue evidence="2">Whole organism</tissue>
    </source>
</reference>
<name>A0A979FMX1_HYAAZ</name>
<dbReference type="GeneID" id="108675418"/>
<sequence length="471" mass="54417">MSKTGWFRPAGVFEQFMYELYRDHGLVISYVLRVATAREITGDDVKEVFTHLFRKTINLRMVPEERDGELWLRELQREDIDFQTVEDADVNAVYHDMGQYRFNPDGPMWAGRFLPRAPKQDEFITSTTMENTDEKLKKLPYVSHVLMTFHHSIADGFTCLRITRHFLMLLDDVLAGKPIDDSEQYAQMIDIKKQTTVLEGVERTLKADPDLLEARLQSLVDSVPDALLSKVYPQPSKRTPRTVSLPHILDSNTTAKFTARCKKEGITFHTGFCSVMDASIVKTLQERNLMQETYRIAGHHAIDQRCYFNDVENAYGIGMGIVDVTYDVPKDVMENFWSHAKKYHTKFKDQQNRKTSIEHPVIEKLTGQNPFFLIDSEGLDSPPPKIGTYGTTNMRDVTKFIGKCGDNVDLIYYDRFTSVQELYFNWCSTIQTFNGQLMHSMQYNTQYIEESLAKKIAQSTFQILREVVDKP</sequence>
<gene>
    <name evidence="2" type="primary">LOC108675418</name>
</gene>
<dbReference type="InterPro" id="IPR023213">
    <property type="entry name" value="CAT-like_dom_sf"/>
</dbReference>
<dbReference type="PANTHER" id="PTHR28037:SF1">
    <property type="entry name" value="ALCOHOL O-ACETYLTRANSFERASE 1-RELATED"/>
    <property type="match status" value="1"/>
</dbReference>
<dbReference type="KEGG" id="hazt:108675418"/>
<dbReference type="Gene3D" id="3.30.559.10">
    <property type="entry name" value="Chloramphenicol acetyltransferase-like domain"/>
    <property type="match status" value="1"/>
</dbReference>
<evidence type="ECO:0000313" key="1">
    <source>
        <dbReference type="Proteomes" id="UP000694843"/>
    </source>
</evidence>
<protein>
    <submittedName>
        <fullName evidence="2">Uncharacterized protein LOC108675418</fullName>
    </submittedName>
</protein>
<dbReference type="RefSeq" id="XP_047737534.1">
    <property type="nucleotide sequence ID" value="XM_047881578.1"/>
</dbReference>
<dbReference type="PANTHER" id="PTHR28037">
    <property type="entry name" value="ALCOHOL O-ACETYLTRANSFERASE 1-RELATED"/>
    <property type="match status" value="1"/>
</dbReference>